<feature type="transmembrane region" description="Helical" evidence="1">
    <location>
        <begin position="125"/>
        <end position="145"/>
    </location>
</feature>
<reference evidence="2 3" key="1">
    <citation type="journal article" date="2024" name="G3 (Bethesda)">
        <title>Genome assembly of Hibiscus sabdariffa L. provides insights into metabolisms of medicinal natural products.</title>
        <authorList>
            <person name="Kim T."/>
        </authorList>
    </citation>
    <scope>NUCLEOTIDE SEQUENCE [LARGE SCALE GENOMIC DNA]</scope>
    <source>
        <strain evidence="2">TK-2024</strain>
        <tissue evidence="2">Old leaves</tissue>
    </source>
</reference>
<name>A0ABR2BZI7_9ROSI</name>
<organism evidence="2 3">
    <name type="scientific">Hibiscus sabdariffa</name>
    <name type="common">roselle</name>
    <dbReference type="NCBI Taxonomy" id="183260"/>
    <lineage>
        <taxon>Eukaryota</taxon>
        <taxon>Viridiplantae</taxon>
        <taxon>Streptophyta</taxon>
        <taxon>Embryophyta</taxon>
        <taxon>Tracheophyta</taxon>
        <taxon>Spermatophyta</taxon>
        <taxon>Magnoliopsida</taxon>
        <taxon>eudicotyledons</taxon>
        <taxon>Gunneridae</taxon>
        <taxon>Pentapetalae</taxon>
        <taxon>rosids</taxon>
        <taxon>malvids</taxon>
        <taxon>Malvales</taxon>
        <taxon>Malvaceae</taxon>
        <taxon>Malvoideae</taxon>
        <taxon>Hibiscus</taxon>
    </lineage>
</organism>
<evidence type="ECO:0000256" key="1">
    <source>
        <dbReference type="SAM" id="Phobius"/>
    </source>
</evidence>
<feature type="transmembrane region" description="Helical" evidence="1">
    <location>
        <begin position="157"/>
        <end position="179"/>
    </location>
</feature>
<keyword evidence="1" id="KW-1133">Transmembrane helix</keyword>
<keyword evidence="1" id="KW-0812">Transmembrane</keyword>
<dbReference type="Proteomes" id="UP001472677">
    <property type="component" value="Unassembled WGS sequence"/>
</dbReference>
<evidence type="ECO:0000313" key="2">
    <source>
        <dbReference type="EMBL" id="KAK8512510.1"/>
    </source>
</evidence>
<comment type="caution">
    <text evidence="2">The sequence shown here is derived from an EMBL/GenBank/DDBJ whole genome shotgun (WGS) entry which is preliminary data.</text>
</comment>
<protein>
    <submittedName>
        <fullName evidence="2">Uncharacterized protein</fullName>
    </submittedName>
</protein>
<gene>
    <name evidence="2" type="ORF">V6N12_075087</name>
</gene>
<proteinExistence type="predicted"/>
<keyword evidence="3" id="KW-1185">Reference proteome</keyword>
<evidence type="ECO:0000313" key="3">
    <source>
        <dbReference type="Proteomes" id="UP001472677"/>
    </source>
</evidence>
<accession>A0ABR2BZI7</accession>
<dbReference type="EMBL" id="JBBPBM010000072">
    <property type="protein sequence ID" value="KAK8512510.1"/>
    <property type="molecule type" value="Genomic_DNA"/>
</dbReference>
<sequence>MFDVGMLCLSSLPMAYGNIMLIFLATSNDCVLAVKIPFSDVGSRCSLRFRRFCSYAGEITAVSPGSKILWWFHPFHCLFLMTRSLYSTYRETLLRPWSSLINFSMTKDWLRWPQNQTFLSCFFDFRFSSLATLLLWSLVMLYFCFSRGLSMLFCGWFKVPFWFVFWNPIVHLVCIWFFIS</sequence>
<keyword evidence="1" id="KW-0472">Membrane</keyword>